<evidence type="ECO:0000313" key="1">
    <source>
        <dbReference type="EMBL" id="KAK5043506.1"/>
    </source>
</evidence>
<sequence length="51" mass="5800">MPALDFSNGSWEFQDSLGKPFSGDDTLSPNVPGKWIRFMPLLIIWSLDQLM</sequence>
<dbReference type="RefSeq" id="XP_064699893.1">
    <property type="nucleotide sequence ID" value="XM_064855447.1"/>
</dbReference>
<accession>A0AAV9MRV5</accession>
<dbReference type="EMBL" id="JAVRRD010000060">
    <property type="protein sequence ID" value="KAK5043506.1"/>
    <property type="molecule type" value="Genomic_DNA"/>
</dbReference>
<proteinExistence type="predicted"/>
<dbReference type="GeneID" id="89980069"/>
<dbReference type="AlphaFoldDB" id="A0AAV9MRV5"/>
<reference evidence="1 2" key="1">
    <citation type="submission" date="2023-08" db="EMBL/GenBank/DDBJ databases">
        <title>Black Yeasts Isolated from many extreme environments.</title>
        <authorList>
            <person name="Coleine C."/>
            <person name="Stajich J.E."/>
            <person name="Selbmann L."/>
        </authorList>
    </citation>
    <scope>NUCLEOTIDE SEQUENCE [LARGE SCALE GENOMIC DNA]</scope>
    <source>
        <strain evidence="1 2">CCFEE 5792</strain>
    </source>
</reference>
<dbReference type="Proteomes" id="UP001358417">
    <property type="component" value="Unassembled WGS sequence"/>
</dbReference>
<gene>
    <name evidence="1" type="ORF">LTR84_011920</name>
</gene>
<protein>
    <submittedName>
        <fullName evidence="1">Uncharacterized protein</fullName>
    </submittedName>
</protein>
<comment type="caution">
    <text evidence="1">The sequence shown here is derived from an EMBL/GenBank/DDBJ whole genome shotgun (WGS) entry which is preliminary data.</text>
</comment>
<evidence type="ECO:0000313" key="2">
    <source>
        <dbReference type="Proteomes" id="UP001358417"/>
    </source>
</evidence>
<name>A0AAV9MRV5_9EURO</name>
<keyword evidence="2" id="KW-1185">Reference proteome</keyword>
<organism evidence="1 2">
    <name type="scientific">Exophiala bonariae</name>
    <dbReference type="NCBI Taxonomy" id="1690606"/>
    <lineage>
        <taxon>Eukaryota</taxon>
        <taxon>Fungi</taxon>
        <taxon>Dikarya</taxon>
        <taxon>Ascomycota</taxon>
        <taxon>Pezizomycotina</taxon>
        <taxon>Eurotiomycetes</taxon>
        <taxon>Chaetothyriomycetidae</taxon>
        <taxon>Chaetothyriales</taxon>
        <taxon>Herpotrichiellaceae</taxon>
        <taxon>Exophiala</taxon>
    </lineage>
</organism>